<feature type="compositionally biased region" description="Basic and acidic residues" evidence="1">
    <location>
        <begin position="98"/>
        <end position="134"/>
    </location>
</feature>
<feature type="region of interest" description="Disordered" evidence="1">
    <location>
        <begin position="57"/>
        <end position="134"/>
    </location>
</feature>
<comment type="caution">
    <text evidence="2">The sequence shown here is derived from an EMBL/GenBank/DDBJ whole genome shotgun (WGS) entry which is preliminary data.</text>
</comment>
<proteinExistence type="predicted"/>
<evidence type="ECO:0000256" key="1">
    <source>
        <dbReference type="SAM" id="MobiDB-lite"/>
    </source>
</evidence>
<dbReference type="EMBL" id="BEZZ01234941">
    <property type="protein sequence ID" value="GCC48347.1"/>
    <property type="molecule type" value="Genomic_DNA"/>
</dbReference>
<evidence type="ECO:0000313" key="3">
    <source>
        <dbReference type="Proteomes" id="UP000287033"/>
    </source>
</evidence>
<evidence type="ECO:0000313" key="2">
    <source>
        <dbReference type="EMBL" id="GCC48347.1"/>
    </source>
</evidence>
<name>A0A401U0C1_CHIPU</name>
<feature type="compositionally biased region" description="Basic and acidic residues" evidence="1">
    <location>
        <begin position="19"/>
        <end position="33"/>
    </location>
</feature>
<accession>A0A401U0C1</accession>
<protein>
    <submittedName>
        <fullName evidence="2">Uncharacterized protein</fullName>
    </submittedName>
</protein>
<feature type="region of interest" description="Disordered" evidence="1">
    <location>
        <begin position="1"/>
        <end position="33"/>
    </location>
</feature>
<sequence>MRLGGLRRDRNIGAVTRRPQRDREPNAAARTRDEQRLAFERCHENLLPRPLTRIASLDAIRPLPQGERRSGASGTAITSPHVLPTRMQHAAARFRQRVGGDEEHGIGRDREDRDRVGERRRGRQRADQERKQRADAAAEIVAEALA</sequence>
<dbReference type="Proteomes" id="UP000287033">
    <property type="component" value="Unassembled WGS sequence"/>
</dbReference>
<feature type="compositionally biased region" description="Basic and acidic residues" evidence="1">
    <location>
        <begin position="1"/>
        <end position="11"/>
    </location>
</feature>
<organism evidence="2 3">
    <name type="scientific">Chiloscyllium punctatum</name>
    <name type="common">Brownbanded bambooshark</name>
    <name type="synonym">Hemiscyllium punctatum</name>
    <dbReference type="NCBI Taxonomy" id="137246"/>
    <lineage>
        <taxon>Eukaryota</taxon>
        <taxon>Metazoa</taxon>
        <taxon>Chordata</taxon>
        <taxon>Craniata</taxon>
        <taxon>Vertebrata</taxon>
        <taxon>Chondrichthyes</taxon>
        <taxon>Elasmobranchii</taxon>
        <taxon>Galeomorphii</taxon>
        <taxon>Galeoidea</taxon>
        <taxon>Orectolobiformes</taxon>
        <taxon>Hemiscylliidae</taxon>
        <taxon>Chiloscyllium</taxon>
    </lineage>
</organism>
<dbReference type="AlphaFoldDB" id="A0A401U0C1"/>
<gene>
    <name evidence="2" type="ORF">chiPu_0032375</name>
</gene>
<keyword evidence="3" id="KW-1185">Reference proteome</keyword>
<reference evidence="2 3" key="1">
    <citation type="journal article" date="2018" name="Nat. Ecol. Evol.">
        <title>Shark genomes provide insights into elasmobranch evolution and the origin of vertebrates.</title>
        <authorList>
            <person name="Hara Y"/>
            <person name="Yamaguchi K"/>
            <person name="Onimaru K"/>
            <person name="Kadota M"/>
            <person name="Koyanagi M"/>
            <person name="Keeley SD"/>
            <person name="Tatsumi K"/>
            <person name="Tanaka K"/>
            <person name="Motone F"/>
            <person name="Kageyama Y"/>
            <person name="Nozu R"/>
            <person name="Adachi N"/>
            <person name="Nishimura O"/>
            <person name="Nakagawa R"/>
            <person name="Tanegashima C"/>
            <person name="Kiyatake I"/>
            <person name="Matsumoto R"/>
            <person name="Murakumo K"/>
            <person name="Nishida K"/>
            <person name="Terakita A"/>
            <person name="Kuratani S"/>
            <person name="Sato K"/>
            <person name="Hyodo S Kuraku.S."/>
        </authorList>
    </citation>
    <scope>NUCLEOTIDE SEQUENCE [LARGE SCALE GENOMIC DNA]</scope>
</reference>